<organism evidence="2 3">
    <name type="scientific">Marasmius tenuissimus</name>
    <dbReference type="NCBI Taxonomy" id="585030"/>
    <lineage>
        <taxon>Eukaryota</taxon>
        <taxon>Fungi</taxon>
        <taxon>Dikarya</taxon>
        <taxon>Basidiomycota</taxon>
        <taxon>Agaricomycotina</taxon>
        <taxon>Agaricomycetes</taxon>
        <taxon>Agaricomycetidae</taxon>
        <taxon>Agaricales</taxon>
        <taxon>Marasmiineae</taxon>
        <taxon>Marasmiaceae</taxon>
        <taxon>Marasmius</taxon>
    </lineage>
</organism>
<evidence type="ECO:0000313" key="2">
    <source>
        <dbReference type="EMBL" id="KAL0057315.1"/>
    </source>
</evidence>
<sequence>MPRPKLYRTKAERREANRAKNKRFYNRYISVLSSGSDSEIVLRNRKEILRLKQDKRDEENRAFERESTRIRKKRKAEREKQDSRKPQDKVKDPVSTLQSAVSEGLNLCINELERKVEDLKERHRRMVKPDQGHFCANLCQRAVLWKRATRKPLMQQSTSINPIVSVQKAVEANLQEYQAIEDEYFYATRELMGRRWDEKRELITLYKEVVSEFSGVLDKLFCGLNKAGFDVKLDDLSPIYLNVYGPLV</sequence>
<reference evidence="2 3" key="1">
    <citation type="submission" date="2024-05" db="EMBL/GenBank/DDBJ databases">
        <title>A draft genome resource for the thread blight pathogen Marasmius tenuissimus strain MS-2.</title>
        <authorList>
            <person name="Yulfo-Soto G.E."/>
            <person name="Baruah I.K."/>
            <person name="Amoako-Attah I."/>
            <person name="Bukari Y."/>
            <person name="Meinhardt L.W."/>
            <person name="Bailey B.A."/>
            <person name="Cohen S.P."/>
        </authorList>
    </citation>
    <scope>NUCLEOTIDE SEQUENCE [LARGE SCALE GENOMIC DNA]</scope>
    <source>
        <strain evidence="2 3">MS-2</strain>
    </source>
</reference>
<dbReference type="EMBL" id="JBBXMP010000589">
    <property type="protein sequence ID" value="KAL0057315.1"/>
    <property type="molecule type" value="Genomic_DNA"/>
</dbReference>
<proteinExistence type="predicted"/>
<comment type="caution">
    <text evidence="2">The sequence shown here is derived from an EMBL/GenBank/DDBJ whole genome shotgun (WGS) entry which is preliminary data.</text>
</comment>
<gene>
    <name evidence="2" type="ORF">AAF712_016049</name>
</gene>
<feature type="compositionally biased region" description="Basic and acidic residues" evidence="1">
    <location>
        <begin position="53"/>
        <end position="69"/>
    </location>
</feature>
<feature type="region of interest" description="Disordered" evidence="1">
    <location>
        <begin position="1"/>
        <end position="20"/>
    </location>
</feature>
<protein>
    <submittedName>
        <fullName evidence="2">Uncharacterized protein</fullName>
    </submittedName>
</protein>
<accession>A0ABR2Z6P5</accession>
<keyword evidence="3" id="KW-1185">Reference proteome</keyword>
<evidence type="ECO:0000256" key="1">
    <source>
        <dbReference type="SAM" id="MobiDB-lite"/>
    </source>
</evidence>
<evidence type="ECO:0000313" key="3">
    <source>
        <dbReference type="Proteomes" id="UP001437256"/>
    </source>
</evidence>
<dbReference type="Proteomes" id="UP001437256">
    <property type="component" value="Unassembled WGS sequence"/>
</dbReference>
<feature type="region of interest" description="Disordered" evidence="1">
    <location>
        <begin position="53"/>
        <end position="96"/>
    </location>
</feature>
<name>A0ABR2Z6P5_9AGAR</name>
<feature type="compositionally biased region" description="Basic and acidic residues" evidence="1">
    <location>
        <begin position="9"/>
        <end position="18"/>
    </location>
</feature>
<feature type="compositionally biased region" description="Basic and acidic residues" evidence="1">
    <location>
        <begin position="76"/>
        <end position="92"/>
    </location>
</feature>